<evidence type="ECO:0000259" key="3">
    <source>
        <dbReference type="Pfam" id="PF19803"/>
    </source>
</evidence>
<evidence type="ECO:0000256" key="2">
    <source>
        <dbReference type="SAM" id="Phobius"/>
    </source>
</evidence>
<dbReference type="InterPro" id="IPR046253">
    <property type="entry name" value="DUF6286"/>
</dbReference>
<organism evidence="4 5">
    <name type="scientific">Streptomyces hoynatensis</name>
    <dbReference type="NCBI Taxonomy" id="1141874"/>
    <lineage>
        <taxon>Bacteria</taxon>
        <taxon>Bacillati</taxon>
        <taxon>Actinomycetota</taxon>
        <taxon>Actinomycetes</taxon>
        <taxon>Kitasatosporales</taxon>
        <taxon>Streptomycetaceae</taxon>
        <taxon>Streptomyces</taxon>
    </lineage>
</organism>
<gene>
    <name evidence="4" type="ORF">D7294_13710</name>
</gene>
<comment type="caution">
    <text evidence="4">The sequence shown here is derived from an EMBL/GenBank/DDBJ whole genome shotgun (WGS) entry which is preliminary data.</text>
</comment>
<keyword evidence="5" id="KW-1185">Reference proteome</keyword>
<keyword evidence="2" id="KW-1133">Transmembrane helix</keyword>
<feature type="region of interest" description="Disordered" evidence="1">
    <location>
        <begin position="1"/>
        <end position="44"/>
    </location>
</feature>
<name>A0A3A9Z290_9ACTN</name>
<evidence type="ECO:0000256" key="1">
    <source>
        <dbReference type="SAM" id="MobiDB-lite"/>
    </source>
</evidence>
<protein>
    <recommendedName>
        <fullName evidence="3">DUF6286 domain-containing protein</fullName>
    </recommendedName>
</protein>
<keyword evidence="2" id="KW-0812">Transmembrane</keyword>
<proteinExistence type="predicted"/>
<feature type="transmembrane region" description="Helical" evidence="2">
    <location>
        <begin position="52"/>
        <end position="70"/>
    </location>
</feature>
<dbReference type="AlphaFoldDB" id="A0A3A9Z290"/>
<feature type="domain" description="DUF6286" evidence="3">
    <location>
        <begin position="111"/>
        <end position="215"/>
    </location>
</feature>
<evidence type="ECO:0000313" key="5">
    <source>
        <dbReference type="Proteomes" id="UP000272474"/>
    </source>
</evidence>
<dbReference type="Proteomes" id="UP000272474">
    <property type="component" value="Unassembled WGS sequence"/>
</dbReference>
<dbReference type="OrthoDB" id="4350534at2"/>
<reference evidence="4 5" key="1">
    <citation type="journal article" date="2014" name="Int. J. Syst. Evol. Microbiol.">
        <title>Streptomyces hoynatensis sp. nov., isolated from deep marine sediment.</title>
        <authorList>
            <person name="Veyisoglu A."/>
            <person name="Sahin N."/>
        </authorList>
    </citation>
    <scope>NUCLEOTIDE SEQUENCE [LARGE SCALE GENOMIC DNA]</scope>
    <source>
        <strain evidence="4 5">KCTC 29097</strain>
    </source>
</reference>
<keyword evidence="2" id="KW-0472">Membrane</keyword>
<accession>A0A3A9Z290</accession>
<dbReference type="Pfam" id="PF19803">
    <property type="entry name" value="DUF6286"/>
    <property type="match status" value="1"/>
</dbReference>
<dbReference type="EMBL" id="RBAL01000006">
    <property type="protein sequence ID" value="RKN42531.1"/>
    <property type="molecule type" value="Genomic_DNA"/>
</dbReference>
<feature type="transmembrane region" description="Helical" evidence="2">
    <location>
        <begin position="101"/>
        <end position="125"/>
    </location>
</feature>
<feature type="compositionally biased region" description="Basic and acidic residues" evidence="1">
    <location>
        <begin position="1"/>
        <end position="25"/>
    </location>
</feature>
<sequence>MLEKAPTPDEREREDPREPGGERLAKSASAARYEPEGEPPGGAGRFWSERRVAAVLVSCVLLIAAGLLLYDIASVRADGSAAEWRRRLAHELATRELGEGAVVLTALAATLAGAWLITLAVTPGLRGLLPMRREDEDLRAGIERSAAAVVLRDRAMEVSGVRSVRVSVGRHRVRVLAESHFRDLDEVRSDLDAVLDHGIRDLGLARHPALAVHVRRPGRR</sequence>
<evidence type="ECO:0000313" key="4">
    <source>
        <dbReference type="EMBL" id="RKN42531.1"/>
    </source>
</evidence>